<dbReference type="PATRIC" id="fig|280871.6.peg.4456"/>
<organism evidence="1 2">
    <name type="scientific">Mycolicibacterium llatzerense</name>
    <dbReference type="NCBI Taxonomy" id="280871"/>
    <lineage>
        <taxon>Bacteria</taxon>
        <taxon>Bacillati</taxon>
        <taxon>Actinomycetota</taxon>
        <taxon>Actinomycetes</taxon>
        <taxon>Mycobacteriales</taxon>
        <taxon>Mycobacteriaceae</taxon>
        <taxon>Mycolicibacterium</taxon>
    </lineage>
</organism>
<accession>A0A0D1JQU7</accession>
<reference evidence="1 2" key="1">
    <citation type="submission" date="2015-01" db="EMBL/GenBank/DDBJ databases">
        <title>Genome sequence of Mycobacterium llatzerense and Mycobacterium immunogenum recovered from brain abscess.</title>
        <authorList>
            <person name="Greninger A.L."/>
            <person name="Langelier C."/>
            <person name="Cunningham G."/>
            <person name="Chiu C.Y."/>
            <person name="Miller S."/>
        </authorList>
    </citation>
    <scope>NUCLEOTIDE SEQUENCE [LARGE SCALE GENOMIC DNA]</scope>
    <source>
        <strain evidence="1 2">CLUC14</strain>
    </source>
</reference>
<evidence type="ECO:0000313" key="2">
    <source>
        <dbReference type="Proteomes" id="UP000032221"/>
    </source>
</evidence>
<gene>
    <name evidence="1" type="ORF">TL10_21535</name>
</gene>
<dbReference type="RefSeq" id="WP_043987232.1">
    <property type="nucleotide sequence ID" value="NZ_JXST01000034.1"/>
</dbReference>
<sequence>MVAVTDHAERLAGGWGGTVLRTRGTVRRSTGHWTPAVHELLKHLEAVGFDGAPRVFGIDHGNHTVRT</sequence>
<keyword evidence="2" id="KW-1185">Reference proteome</keyword>
<evidence type="ECO:0000313" key="1">
    <source>
        <dbReference type="EMBL" id="KIU14954.1"/>
    </source>
</evidence>
<dbReference type="Proteomes" id="UP000032221">
    <property type="component" value="Unassembled WGS sequence"/>
</dbReference>
<dbReference type="AlphaFoldDB" id="A0A0D1JQU7"/>
<comment type="caution">
    <text evidence="1">The sequence shown here is derived from an EMBL/GenBank/DDBJ whole genome shotgun (WGS) entry which is preliminary data.</text>
</comment>
<name>A0A0D1JQU7_9MYCO</name>
<dbReference type="STRING" id="280871.TL10_21535"/>
<dbReference type="EMBL" id="JXST01000034">
    <property type="protein sequence ID" value="KIU14954.1"/>
    <property type="molecule type" value="Genomic_DNA"/>
</dbReference>
<protein>
    <submittedName>
        <fullName evidence="1">Uncharacterized protein</fullName>
    </submittedName>
</protein>
<dbReference type="OrthoDB" id="236897at2"/>
<proteinExistence type="predicted"/>